<dbReference type="PROSITE" id="PS50297">
    <property type="entry name" value="ANK_REP_REGION"/>
    <property type="match status" value="1"/>
</dbReference>
<reference evidence="5" key="1">
    <citation type="journal article" date="2013" name="Ind. Biotechnol.">
        <title>Comparative genomics analysis of Trichoderma reesei strains.</title>
        <authorList>
            <person name="Koike H."/>
            <person name="Aerts A."/>
            <person name="LaButti K."/>
            <person name="Grigoriev I.V."/>
            <person name="Baker S.E."/>
        </authorList>
    </citation>
    <scope>NUCLEOTIDE SEQUENCE [LARGE SCALE GENOMIC DNA]</scope>
    <source>
        <strain evidence="5">ATCC 56765 / BCRC 32924 / NRRL 11460 / Rut C-30</strain>
    </source>
</reference>
<evidence type="ECO:0000313" key="5">
    <source>
        <dbReference type="Proteomes" id="UP000024376"/>
    </source>
</evidence>
<dbReference type="HOGENOM" id="CLU_000134_45_5_1"/>
<keyword evidence="1" id="KW-0677">Repeat</keyword>
<dbReference type="Pfam" id="PF12796">
    <property type="entry name" value="Ank_2"/>
    <property type="match status" value="1"/>
</dbReference>
<dbReference type="PROSITE" id="PS50088">
    <property type="entry name" value="ANK_REPEAT"/>
    <property type="match status" value="1"/>
</dbReference>
<evidence type="ECO:0000313" key="4">
    <source>
        <dbReference type="EMBL" id="ETS05806.1"/>
    </source>
</evidence>
<dbReference type="PANTHER" id="PTHR24189">
    <property type="entry name" value="MYOTROPHIN"/>
    <property type="match status" value="1"/>
</dbReference>
<accession>A0A024SJC5</accession>
<dbReference type="GO" id="GO:0005737">
    <property type="term" value="C:cytoplasm"/>
    <property type="evidence" value="ECO:0007669"/>
    <property type="project" value="TreeGrafter"/>
</dbReference>
<dbReference type="KEGG" id="trr:M419DRAFT_72102"/>
<proteinExistence type="predicted"/>
<dbReference type="InterPro" id="IPR050745">
    <property type="entry name" value="Multifunctional_regulatory"/>
</dbReference>
<feature type="repeat" description="ANK" evidence="3">
    <location>
        <begin position="17"/>
        <end position="49"/>
    </location>
</feature>
<dbReference type="PANTHER" id="PTHR24189:SF50">
    <property type="entry name" value="ANKYRIN REPEAT AND SOCS BOX PROTEIN 2"/>
    <property type="match status" value="1"/>
</dbReference>
<dbReference type="InterPro" id="IPR036770">
    <property type="entry name" value="Ankyrin_rpt-contain_sf"/>
</dbReference>
<dbReference type="EMBL" id="KI911140">
    <property type="protein sequence ID" value="ETS05806.1"/>
    <property type="molecule type" value="Genomic_DNA"/>
</dbReference>
<keyword evidence="2 3" id="KW-0040">ANK repeat</keyword>
<sequence length="71" mass="7695">MLIKTGKADINAMDQRYGETPLIGAARKGHHAIVELLLNAGANVNVRELREGETALTLAIENRDEATVRAL</sequence>
<organism evidence="4 5">
    <name type="scientific">Hypocrea jecorina (strain ATCC 56765 / BCRC 32924 / NRRL 11460 / Rut C-30)</name>
    <name type="common">Trichoderma reesei</name>
    <dbReference type="NCBI Taxonomy" id="1344414"/>
    <lineage>
        <taxon>Eukaryota</taxon>
        <taxon>Fungi</taxon>
        <taxon>Dikarya</taxon>
        <taxon>Ascomycota</taxon>
        <taxon>Pezizomycotina</taxon>
        <taxon>Sordariomycetes</taxon>
        <taxon>Hypocreomycetidae</taxon>
        <taxon>Hypocreales</taxon>
        <taxon>Hypocreaceae</taxon>
        <taxon>Trichoderma</taxon>
    </lineage>
</organism>
<evidence type="ECO:0000256" key="2">
    <source>
        <dbReference type="ARBA" id="ARBA00023043"/>
    </source>
</evidence>
<dbReference type="InterPro" id="IPR002110">
    <property type="entry name" value="Ankyrin_rpt"/>
</dbReference>
<gene>
    <name evidence="4" type="ORF">M419DRAFT_72102</name>
</gene>
<dbReference type="GO" id="GO:0005634">
    <property type="term" value="C:nucleus"/>
    <property type="evidence" value="ECO:0007669"/>
    <property type="project" value="TreeGrafter"/>
</dbReference>
<name>A0A024SJC5_HYPJR</name>
<evidence type="ECO:0000256" key="1">
    <source>
        <dbReference type="ARBA" id="ARBA00022737"/>
    </source>
</evidence>
<protein>
    <submittedName>
        <fullName evidence="4">Uncharacterized protein</fullName>
    </submittedName>
</protein>
<dbReference type="Gene3D" id="1.25.40.20">
    <property type="entry name" value="Ankyrin repeat-containing domain"/>
    <property type="match status" value="1"/>
</dbReference>
<feature type="non-terminal residue" evidence="4">
    <location>
        <position position="71"/>
    </location>
</feature>
<dbReference type="Proteomes" id="UP000024376">
    <property type="component" value="Unassembled WGS sequence"/>
</dbReference>
<dbReference type="AlphaFoldDB" id="A0A024SJC5"/>
<evidence type="ECO:0000256" key="3">
    <source>
        <dbReference type="PROSITE-ProRule" id="PRU00023"/>
    </source>
</evidence>
<dbReference type="SMART" id="SM00248">
    <property type="entry name" value="ANK"/>
    <property type="match status" value="1"/>
</dbReference>
<dbReference type="SUPFAM" id="SSF48403">
    <property type="entry name" value="Ankyrin repeat"/>
    <property type="match status" value="1"/>
</dbReference>